<keyword evidence="3" id="KW-1185">Reference proteome</keyword>
<dbReference type="RefSeq" id="WP_377604500.1">
    <property type="nucleotide sequence ID" value="NZ_JBHUME010000010.1"/>
</dbReference>
<evidence type="ECO:0000313" key="2">
    <source>
        <dbReference type="EMBL" id="MFD2614047.1"/>
    </source>
</evidence>
<protein>
    <submittedName>
        <fullName evidence="2">DUF559 domain-containing protein</fullName>
    </submittedName>
</protein>
<feature type="domain" description="DUF559" evidence="1">
    <location>
        <begin position="37"/>
        <end position="134"/>
    </location>
</feature>
<organism evidence="2 3">
    <name type="scientific">Paenibacillus gansuensis</name>
    <dbReference type="NCBI Taxonomy" id="306542"/>
    <lineage>
        <taxon>Bacteria</taxon>
        <taxon>Bacillati</taxon>
        <taxon>Bacillota</taxon>
        <taxon>Bacilli</taxon>
        <taxon>Bacillales</taxon>
        <taxon>Paenibacillaceae</taxon>
        <taxon>Paenibacillus</taxon>
    </lineage>
</organism>
<comment type="caution">
    <text evidence="2">The sequence shown here is derived from an EMBL/GenBank/DDBJ whole genome shotgun (WGS) entry which is preliminary data.</text>
</comment>
<accession>A0ABW5PI64</accession>
<reference evidence="3" key="1">
    <citation type="journal article" date="2019" name="Int. J. Syst. Evol. Microbiol.">
        <title>The Global Catalogue of Microorganisms (GCM) 10K type strain sequencing project: providing services to taxonomists for standard genome sequencing and annotation.</title>
        <authorList>
            <consortium name="The Broad Institute Genomics Platform"/>
            <consortium name="The Broad Institute Genome Sequencing Center for Infectious Disease"/>
            <person name="Wu L."/>
            <person name="Ma J."/>
        </authorList>
    </citation>
    <scope>NUCLEOTIDE SEQUENCE [LARGE SCALE GENOMIC DNA]</scope>
    <source>
        <strain evidence="3">KCTC 3950</strain>
    </source>
</reference>
<dbReference type="InterPro" id="IPR007569">
    <property type="entry name" value="DUF559"/>
</dbReference>
<dbReference type="Proteomes" id="UP001597541">
    <property type="component" value="Unassembled WGS sequence"/>
</dbReference>
<dbReference type="Pfam" id="PF04480">
    <property type="entry name" value="DUF559"/>
    <property type="match status" value="1"/>
</dbReference>
<evidence type="ECO:0000313" key="3">
    <source>
        <dbReference type="Proteomes" id="UP001597541"/>
    </source>
</evidence>
<proteinExistence type="predicted"/>
<gene>
    <name evidence="2" type="ORF">ACFSUF_16700</name>
</gene>
<dbReference type="EMBL" id="JBHUME010000010">
    <property type="protein sequence ID" value="MFD2614047.1"/>
    <property type="molecule type" value="Genomic_DNA"/>
</dbReference>
<sequence>MHPLTEEFVQKMERQLTERGQYRNKLGKAEIIFLDELWGPLMKYNFTGLQAEYPFKDSKNGERFADYVYVRSGVRLVIEIDGYTTHARNLSIGDFEDHLSRQNELILSGWTILRFAATQVSRDPITCQRAISQAIGYSWSQAHGEISHNSGQLWEARRRLIILLASRNDGHIESRHLTQEFHITTRTATNWLRRFAQEGLLLPVAPNKRTTSYRLS</sequence>
<evidence type="ECO:0000259" key="1">
    <source>
        <dbReference type="Pfam" id="PF04480"/>
    </source>
</evidence>
<name>A0ABW5PI64_9BACL</name>